<organism evidence="1 2">
    <name type="scientific">Nocardioides pocheonensis</name>
    <dbReference type="NCBI Taxonomy" id="661485"/>
    <lineage>
        <taxon>Bacteria</taxon>
        <taxon>Bacillati</taxon>
        <taxon>Actinomycetota</taxon>
        <taxon>Actinomycetes</taxon>
        <taxon>Propionibacteriales</taxon>
        <taxon>Nocardioidaceae</taxon>
        <taxon>Nocardioides</taxon>
    </lineage>
</organism>
<dbReference type="EMBL" id="RJSF01000007">
    <property type="protein sequence ID" value="RNM16596.1"/>
    <property type="molecule type" value="Genomic_DNA"/>
</dbReference>
<proteinExistence type="predicted"/>
<name>A0A3N0GWL3_9ACTN</name>
<comment type="caution">
    <text evidence="1">The sequence shown here is derived from an EMBL/GenBank/DDBJ whole genome shotgun (WGS) entry which is preliminary data.</text>
</comment>
<reference evidence="1 2" key="1">
    <citation type="submission" date="2018-11" db="EMBL/GenBank/DDBJ databases">
        <authorList>
            <person name="Li F."/>
        </authorList>
    </citation>
    <scope>NUCLEOTIDE SEQUENCE [LARGE SCALE GENOMIC DNA]</scope>
    <source>
        <strain evidence="1 2">Gsoil 818</strain>
    </source>
</reference>
<evidence type="ECO:0008006" key="3">
    <source>
        <dbReference type="Google" id="ProtNLM"/>
    </source>
</evidence>
<gene>
    <name evidence="1" type="ORF">EFL26_03405</name>
</gene>
<dbReference type="AlphaFoldDB" id="A0A3N0GWL3"/>
<evidence type="ECO:0000313" key="1">
    <source>
        <dbReference type="EMBL" id="RNM16596.1"/>
    </source>
</evidence>
<protein>
    <recommendedName>
        <fullName evidence="3">Protein RecA</fullName>
    </recommendedName>
</protein>
<dbReference type="Proteomes" id="UP000279994">
    <property type="component" value="Unassembled WGS sequence"/>
</dbReference>
<evidence type="ECO:0000313" key="2">
    <source>
        <dbReference type="Proteomes" id="UP000279994"/>
    </source>
</evidence>
<sequence length="230" mass="23835">MGSGLALAGEQPLGESASATVARLRDRIHGMQDGVARLPIATHPALADLVQLRTGGCYQVDSASLALALLAGPSQSGAWAAVVGADDFGAEAAAEMGVDLARTVLVPDPGELWLEVTSALVDVVTLVVLRPPEVVSARSASRVAARLRKRSAALVSWGPWPGAEATLSLRGSSWTGADHGHGRLRSRRVLVDVRRGAAPPRHAELWLPGQGEPIVRAEETAPPVLGEALA</sequence>
<dbReference type="OrthoDB" id="3873597at2"/>
<dbReference type="RefSeq" id="WP_123221489.1">
    <property type="nucleotide sequence ID" value="NZ_RJSF01000007.1"/>
</dbReference>
<accession>A0A3N0GWL3</accession>
<keyword evidence="2" id="KW-1185">Reference proteome</keyword>